<reference evidence="2 3" key="1">
    <citation type="journal article" date="2024" name="G3 (Bethesda)">
        <title>Genome assembly of Hibiscus sabdariffa L. provides insights into metabolisms of medicinal natural products.</title>
        <authorList>
            <person name="Kim T."/>
        </authorList>
    </citation>
    <scope>NUCLEOTIDE SEQUENCE [LARGE SCALE GENOMIC DNA]</scope>
    <source>
        <strain evidence="2">TK-2024</strain>
        <tissue evidence="2">Old leaves</tissue>
    </source>
</reference>
<protein>
    <submittedName>
        <fullName evidence="2">Uncharacterized protein</fullName>
    </submittedName>
</protein>
<organism evidence="2 3">
    <name type="scientific">Hibiscus sabdariffa</name>
    <name type="common">roselle</name>
    <dbReference type="NCBI Taxonomy" id="183260"/>
    <lineage>
        <taxon>Eukaryota</taxon>
        <taxon>Viridiplantae</taxon>
        <taxon>Streptophyta</taxon>
        <taxon>Embryophyta</taxon>
        <taxon>Tracheophyta</taxon>
        <taxon>Spermatophyta</taxon>
        <taxon>Magnoliopsida</taxon>
        <taxon>eudicotyledons</taxon>
        <taxon>Gunneridae</taxon>
        <taxon>Pentapetalae</taxon>
        <taxon>rosids</taxon>
        <taxon>malvids</taxon>
        <taxon>Malvales</taxon>
        <taxon>Malvaceae</taxon>
        <taxon>Malvoideae</taxon>
        <taxon>Hibiscus</taxon>
    </lineage>
</organism>
<dbReference type="Proteomes" id="UP001472677">
    <property type="component" value="Unassembled WGS sequence"/>
</dbReference>
<evidence type="ECO:0000313" key="3">
    <source>
        <dbReference type="Proteomes" id="UP001472677"/>
    </source>
</evidence>
<accession>A0ABR2CES4</accession>
<sequence length="230" mass="25351">MEGELASAHGMPHQGITGHQGNERDSVLNGPASTSNKAAQSGNIAPKTARAKHRMQQQTMHQSRNGTRGTEALAHIGAKPLHIERSKGGTSRQDAAKKVANAITGDDTMQRQSRGIRGGKSSPTAAAHPHQLLCKSHCNSHQGYKARPNHHHCSHETTQKSGKATSESLNYWRNDIASKRTMRSSTAMATNNLQRRAGAKRRAISEWKGEESRERIWEIISTLRCRWNFN</sequence>
<proteinExistence type="predicted"/>
<keyword evidence="3" id="KW-1185">Reference proteome</keyword>
<dbReference type="EMBL" id="JBBPBM010000054">
    <property type="protein sequence ID" value="KAK8518061.1"/>
    <property type="molecule type" value="Genomic_DNA"/>
</dbReference>
<evidence type="ECO:0000256" key="1">
    <source>
        <dbReference type="SAM" id="MobiDB-lite"/>
    </source>
</evidence>
<comment type="caution">
    <text evidence="2">The sequence shown here is derived from an EMBL/GenBank/DDBJ whole genome shotgun (WGS) entry which is preliminary data.</text>
</comment>
<feature type="compositionally biased region" description="Polar residues" evidence="1">
    <location>
        <begin position="31"/>
        <end position="43"/>
    </location>
</feature>
<name>A0ABR2CES4_9ROSI</name>
<feature type="compositionally biased region" description="Polar residues" evidence="1">
    <location>
        <begin position="159"/>
        <end position="169"/>
    </location>
</feature>
<gene>
    <name evidence="2" type="ORF">V6N12_033053</name>
</gene>
<evidence type="ECO:0000313" key="2">
    <source>
        <dbReference type="EMBL" id="KAK8518061.1"/>
    </source>
</evidence>
<feature type="region of interest" description="Disordered" evidence="1">
    <location>
        <begin position="1"/>
        <end position="48"/>
    </location>
</feature>
<feature type="region of interest" description="Disordered" evidence="1">
    <location>
        <begin position="149"/>
        <end position="169"/>
    </location>
</feature>